<dbReference type="CDD" id="cd02859">
    <property type="entry name" value="E_set_AMPKbeta_like_N"/>
    <property type="match status" value="1"/>
</dbReference>
<dbReference type="InterPro" id="IPR050827">
    <property type="entry name" value="CRP1_MDG1_kinase"/>
</dbReference>
<dbReference type="GO" id="GO:0007165">
    <property type="term" value="P:signal transduction"/>
    <property type="evidence" value="ECO:0007669"/>
    <property type="project" value="UniProtKB-ARBA"/>
</dbReference>
<dbReference type="InterPro" id="IPR013783">
    <property type="entry name" value="Ig-like_fold"/>
</dbReference>
<feature type="region of interest" description="Disordered" evidence="4">
    <location>
        <begin position="1"/>
        <end position="114"/>
    </location>
</feature>
<evidence type="ECO:0000256" key="3">
    <source>
        <dbReference type="ARBA" id="ARBA00022490"/>
    </source>
</evidence>
<evidence type="ECO:0000259" key="5">
    <source>
        <dbReference type="SMART" id="SM01010"/>
    </source>
</evidence>
<dbReference type="InterPro" id="IPR006828">
    <property type="entry name" value="ASC_dom"/>
</dbReference>
<dbReference type="EMBL" id="WNWQ01000084">
    <property type="protein sequence ID" value="KAE9979988.1"/>
    <property type="molecule type" value="Genomic_DNA"/>
</dbReference>
<evidence type="ECO:0000256" key="1">
    <source>
        <dbReference type="ARBA" id="ARBA00004496"/>
    </source>
</evidence>
<dbReference type="SUPFAM" id="SSF160219">
    <property type="entry name" value="AMPKBI-like"/>
    <property type="match status" value="1"/>
</dbReference>
<organism evidence="6 8">
    <name type="scientific">Venturia inaequalis</name>
    <name type="common">Apple scab fungus</name>
    <dbReference type="NCBI Taxonomy" id="5025"/>
    <lineage>
        <taxon>Eukaryota</taxon>
        <taxon>Fungi</taxon>
        <taxon>Dikarya</taxon>
        <taxon>Ascomycota</taxon>
        <taxon>Pezizomycotina</taxon>
        <taxon>Dothideomycetes</taxon>
        <taxon>Pleosporomycetidae</taxon>
        <taxon>Venturiales</taxon>
        <taxon>Venturiaceae</taxon>
        <taxon>Venturia</taxon>
    </lineage>
</organism>
<evidence type="ECO:0000313" key="7">
    <source>
        <dbReference type="EMBL" id="KAE9992175.1"/>
    </source>
</evidence>
<keyword evidence="9" id="KW-1185">Reference proteome</keyword>
<evidence type="ECO:0000256" key="2">
    <source>
        <dbReference type="ARBA" id="ARBA00010926"/>
    </source>
</evidence>
<sequence>MGNQESRQAHDKKAAPIPYRPPQTKAKPINVPADKQQLPSTAHDPPSSSPQQLQPLQQQPHSPPREEQPMPFDAESYSMNTSALSRPPRLPLPIEEEDHTPGSPIISPADVSGPVGPIEPLVAGLPRRSSVLSSTTLDDEDDLGDDLGSLEGGPHIPVPTLLEWREAGDKVYVTGTFAGWDRKFRLHKKYVPCSRPGPSKHPGALSAIINLQPGTHHVRFIVDNDMKLSKYMPTAVDFTNFLVNYIEVGPEDTEAPTAALNNLQLDGKAPPTTQPKPIAGAIAPEPQAAEELAQTHQGPPATQEQKDATAKAAEEPKDALAEKLIQGKSLVPAEPKSYHGKIPGFLLDLDAPEVGEGKETCAKVNSLVNTLPPPPTLPMFLAKSILNGNPPMRDDASVLILPNHTVLNHLATSSIRSGVLATSGTTRYKQKFLTTIMYKPTGRD</sequence>
<feature type="domain" description="Association with the SNF1 complex (ASC)" evidence="5">
    <location>
        <begin position="332"/>
        <end position="441"/>
    </location>
</feature>
<dbReference type="InterPro" id="IPR014756">
    <property type="entry name" value="Ig_E-set"/>
</dbReference>
<evidence type="ECO:0000256" key="4">
    <source>
        <dbReference type="SAM" id="MobiDB-lite"/>
    </source>
</evidence>
<evidence type="ECO:0000313" key="6">
    <source>
        <dbReference type="EMBL" id="KAE9979988.1"/>
    </source>
</evidence>
<dbReference type="Pfam" id="PF16561">
    <property type="entry name" value="AMPK1_CBM"/>
    <property type="match status" value="1"/>
</dbReference>
<feature type="compositionally biased region" description="Basic and acidic residues" evidence="4">
    <location>
        <begin position="304"/>
        <end position="315"/>
    </location>
</feature>
<dbReference type="EMBL" id="WNWR01000068">
    <property type="protein sequence ID" value="KAE9992175.1"/>
    <property type="molecule type" value="Genomic_DNA"/>
</dbReference>
<dbReference type="SMART" id="SM01010">
    <property type="entry name" value="AMPKBI"/>
    <property type="match status" value="1"/>
</dbReference>
<feature type="compositionally biased region" description="Low complexity" evidence="4">
    <location>
        <begin position="45"/>
        <end position="60"/>
    </location>
</feature>
<comment type="subcellular location">
    <subcellularLocation>
        <location evidence="1">Cytoplasm</location>
    </subcellularLocation>
</comment>
<dbReference type="Proteomes" id="UP000490939">
    <property type="component" value="Unassembled WGS sequence"/>
</dbReference>
<dbReference type="SUPFAM" id="SSF81296">
    <property type="entry name" value="E set domains"/>
    <property type="match status" value="1"/>
</dbReference>
<accession>A0A8H3Z1Q8</accession>
<evidence type="ECO:0000313" key="9">
    <source>
        <dbReference type="Proteomes" id="UP000490939"/>
    </source>
</evidence>
<dbReference type="GO" id="GO:0005634">
    <property type="term" value="C:nucleus"/>
    <property type="evidence" value="ECO:0007669"/>
    <property type="project" value="TreeGrafter"/>
</dbReference>
<evidence type="ECO:0000313" key="8">
    <source>
        <dbReference type="Proteomes" id="UP000433883"/>
    </source>
</evidence>
<feature type="region of interest" description="Disordered" evidence="4">
    <location>
        <begin position="289"/>
        <end position="315"/>
    </location>
</feature>
<dbReference type="PANTHER" id="PTHR10343">
    <property type="entry name" value="5'-AMP-ACTIVATED PROTEIN KINASE , BETA SUBUNIT"/>
    <property type="match status" value="1"/>
</dbReference>
<dbReference type="GO" id="GO:0031588">
    <property type="term" value="C:nucleotide-activated protein kinase complex"/>
    <property type="evidence" value="ECO:0007669"/>
    <property type="project" value="TreeGrafter"/>
</dbReference>
<dbReference type="InterPro" id="IPR032640">
    <property type="entry name" value="AMPK1_CBM"/>
</dbReference>
<name>A0A8H3Z1Q8_VENIN</name>
<comment type="caution">
    <text evidence="6">The sequence shown here is derived from an EMBL/GenBank/DDBJ whole genome shotgun (WGS) entry which is preliminary data.</text>
</comment>
<proteinExistence type="inferred from homology"/>
<reference evidence="6 8" key="1">
    <citation type="submission" date="2019-11" db="EMBL/GenBank/DDBJ databases">
        <title>Venturia inaequalis Genome Resource.</title>
        <authorList>
            <person name="Lichtner F.J."/>
        </authorList>
    </citation>
    <scope>NUCLEOTIDE SEQUENCE [LARGE SCALE GENOMIC DNA]</scope>
    <source>
        <strain evidence="6">Bline_iso_100314</strain>
        <strain evidence="7 9">DMI_063113</strain>
    </source>
</reference>
<dbReference type="FunFam" id="2.60.40.10:FF:000562">
    <property type="entry name" value="Snf1 kinase complex beta-subunit Gal83"/>
    <property type="match status" value="1"/>
</dbReference>
<dbReference type="GO" id="GO:0019901">
    <property type="term" value="F:protein kinase binding"/>
    <property type="evidence" value="ECO:0007669"/>
    <property type="project" value="TreeGrafter"/>
</dbReference>
<dbReference type="InterPro" id="IPR037256">
    <property type="entry name" value="ASC_dom_sf"/>
</dbReference>
<gene>
    <name evidence="6" type="ORF">BLS_009294</name>
    <name evidence="7" type="ORF">EG327_009909</name>
</gene>
<dbReference type="Proteomes" id="UP000433883">
    <property type="component" value="Unassembled WGS sequence"/>
</dbReference>
<dbReference type="Gene3D" id="6.20.250.60">
    <property type="match status" value="1"/>
</dbReference>
<dbReference type="AlphaFoldDB" id="A0A8H3Z1Q8"/>
<keyword evidence="3" id="KW-0963">Cytoplasm</keyword>
<dbReference type="GO" id="GO:0005737">
    <property type="term" value="C:cytoplasm"/>
    <property type="evidence" value="ECO:0007669"/>
    <property type="project" value="UniProtKB-SubCell"/>
</dbReference>
<dbReference type="PANTHER" id="PTHR10343:SF84">
    <property type="entry name" value="5'-AMP-ACTIVATED PROTEIN KINASE SUBUNIT BETA-1"/>
    <property type="match status" value="1"/>
</dbReference>
<dbReference type="Gene3D" id="2.60.40.10">
    <property type="entry name" value="Immunoglobulins"/>
    <property type="match status" value="1"/>
</dbReference>
<dbReference type="Pfam" id="PF04739">
    <property type="entry name" value="AMPKBI"/>
    <property type="match status" value="1"/>
</dbReference>
<comment type="similarity">
    <text evidence="2">Belongs to the 5'-AMP-activated protein kinase beta subunit family.</text>
</comment>
<protein>
    <recommendedName>
        <fullName evidence="5">Association with the SNF1 complex (ASC) domain-containing protein</fullName>
    </recommendedName>
</protein>